<comment type="caution">
    <text evidence="2">The sequence shown here is derived from an EMBL/GenBank/DDBJ whole genome shotgun (WGS) entry which is preliminary data.</text>
</comment>
<organism evidence="2 3">
    <name type="scientific">Planococcus dechangensis</name>
    <dbReference type="NCBI Taxonomy" id="1176255"/>
    <lineage>
        <taxon>Bacteria</taxon>
        <taxon>Bacillati</taxon>
        <taxon>Bacillota</taxon>
        <taxon>Bacilli</taxon>
        <taxon>Bacillales</taxon>
        <taxon>Caryophanaceae</taxon>
        <taxon>Planococcus</taxon>
    </lineage>
</organism>
<feature type="domain" description="Bacterial Ig" evidence="1">
    <location>
        <begin position="970"/>
        <end position="1048"/>
    </location>
</feature>
<accession>A0ABV9MAN9</accession>
<name>A0ABV9MAN9_9BACL</name>
<dbReference type="Pfam" id="PF17936">
    <property type="entry name" value="Big_6"/>
    <property type="match status" value="9"/>
</dbReference>
<feature type="domain" description="Bacterial Ig" evidence="1">
    <location>
        <begin position="887"/>
        <end position="967"/>
    </location>
</feature>
<feature type="domain" description="Bacterial Ig" evidence="1">
    <location>
        <begin position="638"/>
        <end position="718"/>
    </location>
</feature>
<dbReference type="Gene3D" id="3.40.50.12090">
    <property type="match status" value="2"/>
</dbReference>
<dbReference type="InterPro" id="IPR041498">
    <property type="entry name" value="Big_6"/>
</dbReference>
<protein>
    <submittedName>
        <fullName evidence="2">Ig-like domain-containing protein</fullName>
    </submittedName>
</protein>
<feature type="domain" description="Bacterial Ig" evidence="1">
    <location>
        <begin position="390"/>
        <end position="469"/>
    </location>
</feature>
<proteinExistence type="predicted"/>
<evidence type="ECO:0000259" key="1">
    <source>
        <dbReference type="Pfam" id="PF17936"/>
    </source>
</evidence>
<dbReference type="Proteomes" id="UP001595932">
    <property type="component" value="Unassembled WGS sequence"/>
</dbReference>
<evidence type="ECO:0000313" key="3">
    <source>
        <dbReference type="Proteomes" id="UP001595932"/>
    </source>
</evidence>
<dbReference type="PANTHER" id="PTHR30032">
    <property type="entry name" value="N-ACETYLMURAMOYL-L-ALANINE AMIDASE-RELATED"/>
    <property type="match status" value="1"/>
</dbReference>
<dbReference type="EMBL" id="JBHSGL010000005">
    <property type="protein sequence ID" value="MFC4712912.1"/>
    <property type="molecule type" value="Genomic_DNA"/>
</dbReference>
<feature type="domain" description="Bacterial Ig" evidence="1">
    <location>
        <begin position="473"/>
        <end position="552"/>
    </location>
</feature>
<dbReference type="PANTHER" id="PTHR30032:SF8">
    <property type="entry name" value="GERMINATION-SPECIFIC N-ACETYLMURAMOYL-L-ALANINE AMIDASE"/>
    <property type="match status" value="1"/>
</dbReference>
<dbReference type="InterPro" id="IPR007253">
    <property type="entry name" value="Cell_wall-bd_2"/>
</dbReference>
<keyword evidence="3" id="KW-1185">Reference proteome</keyword>
<dbReference type="InterPro" id="IPR013783">
    <property type="entry name" value="Ig-like_fold"/>
</dbReference>
<feature type="domain" description="Bacterial Ig" evidence="1">
    <location>
        <begin position="556"/>
        <end position="635"/>
    </location>
</feature>
<dbReference type="NCBIfam" id="NF033510">
    <property type="entry name" value="Ca_tandemer"/>
    <property type="match status" value="6"/>
</dbReference>
<dbReference type="Gene3D" id="2.60.40.10">
    <property type="entry name" value="Immunoglobulins"/>
    <property type="match status" value="9"/>
</dbReference>
<dbReference type="Pfam" id="PF04122">
    <property type="entry name" value="CW_binding_2"/>
    <property type="match status" value="3"/>
</dbReference>
<feature type="domain" description="Bacterial Ig" evidence="1">
    <location>
        <begin position="804"/>
        <end position="884"/>
    </location>
</feature>
<feature type="domain" description="Bacterial Ig" evidence="1">
    <location>
        <begin position="307"/>
        <end position="386"/>
    </location>
</feature>
<feature type="domain" description="Bacterial Ig" evidence="1">
    <location>
        <begin position="721"/>
        <end position="801"/>
    </location>
</feature>
<gene>
    <name evidence="2" type="ORF">ACFO5U_08580</name>
</gene>
<sequence length="1342" mass="139733">MPNGNYSAVQLYRNSLGEFEGTTVPSPAGEYTVASIMVLKKDSLRMYFDRSEDGEYEFDEWNFTSYAADTTGPELDNLYVDNPSIIQNGNVTVTVEAHDDLSDVQSMYLDYKAPNGYYYQLPATNVGNNRFQVQIPSFMTSGLFIGEFECVAIIIRDSRNNTSHYIDDDHYSNRNLDAGNFTVKPEGDAPVLKSISIDKGEVDSEDSLKVIAEVEDASGVANVKVNYTSPMGYNVSVELMHAYGNVYEGEFPAFYTGLDSGKWKVQFVWMEDIYKNALYAWSNSVHWWGDDLSGGDFVVKEKDTTPPEKPELNEVSDVSTVISGWAEPYSTIDIFADNKWIGSTTVFEGGYFSFDMPAQKAGTRITVTATDSSNNSSEQAVVIVKDATPPEAPHVDPVSDADTVIYGQAESDSTITVSTDNTVLGNTTTDTHGNFSVRIPKQKAGTKLQISAADQSGNSSETTQITVVDATPPGLPTVHEVTDASTKVTGIAEANAVITIYQGTAVIGQGEANDAGQFSVAIPKQPAASELEVTATDNSGNVSAKAQVIVKDRTSPSIPTVNEVTDKSLNVTGKVEARALVTVKKGTTVLGTGNATAAGDFTVPIVKQTAGTALTIVAADAAGNVSKAKEVIVKDKTAPNAPTVQTVTDVSTSITGTAEIGSSITVKAGTELIGSAVVGTDGRYSIAISKLKSGLKLQVTATDAAGNTSEIKEVTVVDTTAPSAPIVNKVTDQSTSITGNAEANAIVSVKAGTQEIGSATVKADGTFAVAIAKQKAGVKLSITARDAAGNTSTATLLAVSDATAPAAPTVDAVTDQSETMTGTAEADSTIRVKTGTTEIGTAKTKADGTFVIAIAKQKADVKLSVTAVDAAGNISEATVVTVADTIAPAIPVIDEVTDQSVKVTGTAEAVSTVSIKVGLSEIGSAKATADGKFSIAIAKQTAGTKLTVTAADKAGNISKAASITVKDATAPNAPIVDKVTHKATSINGAAEAGSDIVVTAGTKELVKGKTASNGKFSLAIEPQSVGTELTVVAIDAAGNQSAATKTIVVKAVSEATDRISGSSRYLTAIAISQEGWQSADTVILATATDFPDALAGGPLAFQEDAPILLTKTGALTPETKKEIQRLGAKKVIVLGRAGAISAEVEAELKRMNLAVERIGGQTRFDTAALIAGKLKSDKAVVANGLNFPDVLSVSSYAAKNGIPILLTRTDRLPEETKTVLTNKTSTYVIGSTGAVSEDVLKSLPKPTRLGGKDRYETGYVVATTLTLGTDKAYIATGMNFPDALAGSVLAAKNDAPILLVRPTAIPEATNRQLPAYDGFSIFGGTGAVSDGVKFLLDEELKK</sequence>
<reference evidence="3" key="1">
    <citation type="journal article" date="2019" name="Int. J. Syst. Evol. Microbiol.">
        <title>The Global Catalogue of Microorganisms (GCM) 10K type strain sequencing project: providing services to taxonomists for standard genome sequencing and annotation.</title>
        <authorList>
            <consortium name="The Broad Institute Genomics Platform"/>
            <consortium name="The Broad Institute Genome Sequencing Center for Infectious Disease"/>
            <person name="Wu L."/>
            <person name="Ma J."/>
        </authorList>
    </citation>
    <scope>NUCLEOTIDE SEQUENCE [LARGE SCALE GENOMIC DNA]</scope>
    <source>
        <strain evidence="3">CGMCC 1.12151</strain>
    </source>
</reference>
<evidence type="ECO:0000313" key="2">
    <source>
        <dbReference type="EMBL" id="MFC4712912.1"/>
    </source>
</evidence>
<dbReference type="InterPro" id="IPR051922">
    <property type="entry name" value="Bact_Sporulation_Assoc"/>
</dbReference>